<proteinExistence type="predicted"/>
<evidence type="ECO:0000313" key="1">
    <source>
        <dbReference type="Proteomes" id="UP000095286"/>
    </source>
</evidence>
<name>A0AC35TIE4_9BILA</name>
<evidence type="ECO:0000313" key="2">
    <source>
        <dbReference type="WBParaSite" id="RSKR_0000093800.1"/>
    </source>
</evidence>
<accession>A0AC35TIE4</accession>
<dbReference type="Proteomes" id="UP000095286">
    <property type="component" value="Unplaced"/>
</dbReference>
<dbReference type="WBParaSite" id="RSKR_0000093800.1">
    <property type="protein sequence ID" value="RSKR_0000093800.1"/>
    <property type="gene ID" value="RSKR_0000093800"/>
</dbReference>
<sequence>MFVKLFALFLVATVLVQSTAAAFAYGVDISQGASVANFQCLLKSGYKTVFTQVYINSGNGLVDTAGIQNVKNAYSAGMGTEVFISPSPNSNKQGYQQFDETLAALKKAGINVRTIWLKVSYPIHWSNNLQYNVNFIQSIITRAKSNAITVGIYTNFYDWAQITGSTTAFTQYKMPLWYWGILGYGPSAEGTADFKDFRAFASWNAPAAKEYASTETACGQVIGKIAYTSTSKFEQMFAKLTAPLAGSAIY</sequence>
<reference evidence="2" key="1">
    <citation type="submission" date="2016-11" db="UniProtKB">
        <authorList>
            <consortium name="WormBaseParasite"/>
        </authorList>
    </citation>
    <scope>IDENTIFICATION</scope>
    <source>
        <strain evidence="2">KR3021</strain>
    </source>
</reference>
<protein>
    <submittedName>
        <fullName evidence="2">Lysozyme</fullName>
    </submittedName>
</protein>
<organism evidence="1 2">
    <name type="scientific">Rhabditophanes sp. KR3021</name>
    <dbReference type="NCBI Taxonomy" id="114890"/>
    <lineage>
        <taxon>Eukaryota</taxon>
        <taxon>Metazoa</taxon>
        <taxon>Ecdysozoa</taxon>
        <taxon>Nematoda</taxon>
        <taxon>Chromadorea</taxon>
        <taxon>Rhabditida</taxon>
        <taxon>Tylenchina</taxon>
        <taxon>Panagrolaimomorpha</taxon>
        <taxon>Strongyloidoidea</taxon>
        <taxon>Alloionematidae</taxon>
        <taxon>Rhabditophanes</taxon>
    </lineage>
</organism>